<dbReference type="PANTHER" id="PTHR45138">
    <property type="entry name" value="REGULATORY COMPONENTS OF SENSORY TRANSDUCTION SYSTEM"/>
    <property type="match status" value="1"/>
</dbReference>
<dbReference type="PROSITE" id="PS50887">
    <property type="entry name" value="GGDEF"/>
    <property type="match status" value="1"/>
</dbReference>
<evidence type="ECO:0000259" key="4">
    <source>
        <dbReference type="PROSITE" id="PS50112"/>
    </source>
</evidence>
<dbReference type="InterPro" id="IPR050469">
    <property type="entry name" value="Diguanylate_Cyclase"/>
</dbReference>
<dbReference type="InterPro" id="IPR000014">
    <property type="entry name" value="PAS"/>
</dbReference>
<dbReference type="InterPro" id="IPR029787">
    <property type="entry name" value="Nucleotide_cyclase"/>
</dbReference>
<accession>A0AB39HI92</accession>
<dbReference type="InterPro" id="IPR043128">
    <property type="entry name" value="Rev_trsase/Diguanyl_cyclase"/>
</dbReference>
<protein>
    <recommendedName>
        <fullName evidence="2">diguanylate cyclase</fullName>
        <ecNumber evidence="2">2.7.7.65</ecNumber>
    </recommendedName>
</protein>
<dbReference type="NCBIfam" id="TIGR00229">
    <property type="entry name" value="sensory_box"/>
    <property type="match status" value="1"/>
</dbReference>
<dbReference type="NCBIfam" id="TIGR00254">
    <property type="entry name" value="GGDEF"/>
    <property type="match status" value="1"/>
</dbReference>
<dbReference type="InterPro" id="IPR000160">
    <property type="entry name" value="GGDEF_dom"/>
</dbReference>
<dbReference type="EC" id="2.7.7.65" evidence="2"/>
<dbReference type="EMBL" id="CP162602">
    <property type="protein sequence ID" value="XDK26447.1"/>
    <property type="molecule type" value="Genomic_DNA"/>
</dbReference>
<dbReference type="SMART" id="SM00091">
    <property type="entry name" value="PAS"/>
    <property type="match status" value="1"/>
</dbReference>
<evidence type="ECO:0000313" key="6">
    <source>
        <dbReference type="EMBL" id="XDK26447.1"/>
    </source>
</evidence>
<dbReference type="SMART" id="SM00267">
    <property type="entry name" value="GGDEF"/>
    <property type="match status" value="1"/>
</dbReference>
<evidence type="ECO:0000256" key="3">
    <source>
        <dbReference type="ARBA" id="ARBA00034247"/>
    </source>
</evidence>
<dbReference type="SUPFAM" id="SSF55785">
    <property type="entry name" value="PYP-like sensor domain (PAS domain)"/>
    <property type="match status" value="1"/>
</dbReference>
<dbReference type="GO" id="GO:0052621">
    <property type="term" value="F:diguanylate cyclase activity"/>
    <property type="evidence" value="ECO:0007669"/>
    <property type="project" value="UniProtKB-EC"/>
</dbReference>
<feature type="domain" description="GGDEF" evidence="5">
    <location>
        <begin position="173"/>
        <end position="307"/>
    </location>
</feature>
<dbReference type="SUPFAM" id="SSF55073">
    <property type="entry name" value="Nucleotide cyclase"/>
    <property type="match status" value="1"/>
</dbReference>
<name>A0AB39HI92_9VIBR</name>
<dbReference type="InterPro" id="IPR035965">
    <property type="entry name" value="PAS-like_dom_sf"/>
</dbReference>
<keyword evidence="6" id="KW-0548">Nucleotidyltransferase</keyword>
<dbReference type="KEGG" id="vih:AB0763_15485"/>
<dbReference type="PANTHER" id="PTHR45138:SF9">
    <property type="entry name" value="DIGUANYLATE CYCLASE DGCM-RELATED"/>
    <property type="match status" value="1"/>
</dbReference>
<dbReference type="PROSITE" id="PS50112">
    <property type="entry name" value="PAS"/>
    <property type="match status" value="1"/>
</dbReference>
<dbReference type="AlphaFoldDB" id="A0AB39HI92"/>
<proteinExistence type="predicted"/>
<sequence>MKDHLEFNLYQQVLDILPTPVLIKDHSLRYVFINTAFEQLFQVERENIIGHLDSEVFKDRQVSQCNGGDLRVLATGDIDEAYESVFNREGEQREVITRKNRLVLTTGEVFLVGTIHDITEVSQINQKLLASQTKLKYQSQQLEIMAATDPLTGCDNRRCLETKLPSLFAQANNNGGLLALDIDHFKRINDSFGHQMGDVVLKTFTDIIRAQISEKIPFIRMGGEEFLLAYPGATYEELSHLANTIRERVASYDQWPVNAPLSITVSIGLSHSTHQENWHLESLIHQADEALYQAKDQGRNRVITAHTAGQ</sequence>
<dbReference type="Gene3D" id="3.30.450.20">
    <property type="entry name" value="PAS domain"/>
    <property type="match status" value="1"/>
</dbReference>
<dbReference type="InterPro" id="IPR013656">
    <property type="entry name" value="PAS_4"/>
</dbReference>
<geneLocation type="plasmid" evidence="6">
    <name>p-HB236076</name>
</geneLocation>
<dbReference type="CDD" id="cd00130">
    <property type="entry name" value="PAS"/>
    <property type="match status" value="1"/>
</dbReference>
<dbReference type="CDD" id="cd01949">
    <property type="entry name" value="GGDEF"/>
    <property type="match status" value="1"/>
</dbReference>
<dbReference type="Pfam" id="PF00990">
    <property type="entry name" value="GGDEF"/>
    <property type="match status" value="1"/>
</dbReference>
<comment type="catalytic activity">
    <reaction evidence="3">
        <text>2 GTP = 3',3'-c-di-GMP + 2 diphosphate</text>
        <dbReference type="Rhea" id="RHEA:24898"/>
        <dbReference type="ChEBI" id="CHEBI:33019"/>
        <dbReference type="ChEBI" id="CHEBI:37565"/>
        <dbReference type="ChEBI" id="CHEBI:58805"/>
        <dbReference type="EC" id="2.7.7.65"/>
    </reaction>
</comment>
<keyword evidence="6" id="KW-0808">Transferase</keyword>
<comment type="cofactor">
    <cofactor evidence="1">
        <name>Mg(2+)</name>
        <dbReference type="ChEBI" id="CHEBI:18420"/>
    </cofactor>
</comment>
<evidence type="ECO:0000259" key="5">
    <source>
        <dbReference type="PROSITE" id="PS50887"/>
    </source>
</evidence>
<organism evidence="6">
    <name type="scientific">Vibrio sp. HB236076</name>
    <dbReference type="NCBI Taxonomy" id="3232307"/>
    <lineage>
        <taxon>Bacteria</taxon>
        <taxon>Pseudomonadati</taxon>
        <taxon>Pseudomonadota</taxon>
        <taxon>Gammaproteobacteria</taxon>
        <taxon>Vibrionales</taxon>
        <taxon>Vibrionaceae</taxon>
        <taxon>Vibrio</taxon>
    </lineage>
</organism>
<dbReference type="RefSeq" id="WP_306099338.1">
    <property type="nucleotide sequence ID" value="NZ_CP162602.1"/>
</dbReference>
<evidence type="ECO:0000256" key="2">
    <source>
        <dbReference type="ARBA" id="ARBA00012528"/>
    </source>
</evidence>
<dbReference type="Gene3D" id="3.30.70.270">
    <property type="match status" value="1"/>
</dbReference>
<dbReference type="Pfam" id="PF08448">
    <property type="entry name" value="PAS_4"/>
    <property type="match status" value="1"/>
</dbReference>
<reference evidence="6" key="1">
    <citation type="submission" date="2024-07" db="EMBL/GenBank/DDBJ databases">
        <title>Genome Analysis of a Potential Novel Vibrio Species Secreting pH- and Thermo-stable Alginate Lyase and its Application in Producing Alginate Oligosaccharides.</title>
        <authorList>
            <person name="Huang H."/>
            <person name="Bao K."/>
        </authorList>
    </citation>
    <scope>NUCLEOTIDE SEQUENCE</scope>
    <source>
        <strain evidence="6">HB236076</strain>
        <plasmid evidence="6">p-HB236076</plasmid>
    </source>
</reference>
<feature type="domain" description="PAS" evidence="4">
    <location>
        <begin position="6"/>
        <end position="50"/>
    </location>
</feature>
<gene>
    <name evidence="6" type="ORF">AB0763_15485</name>
</gene>
<keyword evidence="6" id="KW-0614">Plasmid</keyword>
<dbReference type="FunFam" id="3.30.70.270:FF:000001">
    <property type="entry name" value="Diguanylate cyclase domain protein"/>
    <property type="match status" value="1"/>
</dbReference>
<evidence type="ECO:0000256" key="1">
    <source>
        <dbReference type="ARBA" id="ARBA00001946"/>
    </source>
</evidence>